<dbReference type="Proteomes" id="UP000800094">
    <property type="component" value="Unassembled WGS sequence"/>
</dbReference>
<sequence>MPPPTRGCWNVNALLFMAFMPPTPCDKADAGTPPRGSGKAVFQRRVMKLWRSICRAAAPMFCIAREQGTIAGVETLFDLQPDDPA</sequence>
<dbReference type="RefSeq" id="XP_033683776.1">
    <property type="nucleotide sequence ID" value="XM_033821847.1"/>
</dbReference>
<evidence type="ECO:0000256" key="1">
    <source>
        <dbReference type="SAM" id="SignalP"/>
    </source>
</evidence>
<protein>
    <submittedName>
        <fullName evidence="2">Uncharacterized protein</fullName>
    </submittedName>
</protein>
<feature type="signal peptide" evidence="1">
    <location>
        <begin position="1"/>
        <end position="25"/>
    </location>
</feature>
<dbReference type="EMBL" id="ML987195">
    <property type="protein sequence ID" value="KAF2248772.1"/>
    <property type="molecule type" value="Genomic_DNA"/>
</dbReference>
<evidence type="ECO:0000313" key="3">
    <source>
        <dbReference type="Proteomes" id="UP000800094"/>
    </source>
</evidence>
<dbReference type="AlphaFoldDB" id="A0A6A6IFU1"/>
<feature type="chain" id="PRO_5025431123" evidence="1">
    <location>
        <begin position="26"/>
        <end position="85"/>
    </location>
</feature>
<organism evidence="2 3">
    <name type="scientific">Trematosphaeria pertusa</name>
    <dbReference type="NCBI Taxonomy" id="390896"/>
    <lineage>
        <taxon>Eukaryota</taxon>
        <taxon>Fungi</taxon>
        <taxon>Dikarya</taxon>
        <taxon>Ascomycota</taxon>
        <taxon>Pezizomycotina</taxon>
        <taxon>Dothideomycetes</taxon>
        <taxon>Pleosporomycetidae</taxon>
        <taxon>Pleosporales</taxon>
        <taxon>Massarineae</taxon>
        <taxon>Trematosphaeriaceae</taxon>
        <taxon>Trematosphaeria</taxon>
    </lineage>
</organism>
<gene>
    <name evidence="2" type="ORF">BU26DRAFT_305552</name>
</gene>
<accession>A0A6A6IFU1</accession>
<keyword evidence="3" id="KW-1185">Reference proteome</keyword>
<dbReference type="GeneID" id="54575177"/>
<reference evidence="2" key="1">
    <citation type="journal article" date="2020" name="Stud. Mycol.">
        <title>101 Dothideomycetes genomes: a test case for predicting lifestyles and emergence of pathogens.</title>
        <authorList>
            <person name="Haridas S."/>
            <person name="Albert R."/>
            <person name="Binder M."/>
            <person name="Bloem J."/>
            <person name="Labutti K."/>
            <person name="Salamov A."/>
            <person name="Andreopoulos B."/>
            <person name="Baker S."/>
            <person name="Barry K."/>
            <person name="Bills G."/>
            <person name="Bluhm B."/>
            <person name="Cannon C."/>
            <person name="Castanera R."/>
            <person name="Culley D."/>
            <person name="Daum C."/>
            <person name="Ezra D."/>
            <person name="Gonzalez J."/>
            <person name="Henrissat B."/>
            <person name="Kuo A."/>
            <person name="Liang C."/>
            <person name="Lipzen A."/>
            <person name="Lutzoni F."/>
            <person name="Magnuson J."/>
            <person name="Mondo S."/>
            <person name="Nolan M."/>
            <person name="Ohm R."/>
            <person name="Pangilinan J."/>
            <person name="Park H.-J."/>
            <person name="Ramirez L."/>
            <person name="Alfaro M."/>
            <person name="Sun H."/>
            <person name="Tritt A."/>
            <person name="Yoshinaga Y."/>
            <person name="Zwiers L.-H."/>
            <person name="Turgeon B."/>
            <person name="Goodwin S."/>
            <person name="Spatafora J."/>
            <person name="Crous P."/>
            <person name="Grigoriev I."/>
        </authorList>
    </citation>
    <scope>NUCLEOTIDE SEQUENCE</scope>
    <source>
        <strain evidence="2">CBS 122368</strain>
    </source>
</reference>
<name>A0A6A6IFU1_9PLEO</name>
<proteinExistence type="predicted"/>
<evidence type="ECO:0000313" key="2">
    <source>
        <dbReference type="EMBL" id="KAF2248772.1"/>
    </source>
</evidence>
<keyword evidence="1" id="KW-0732">Signal</keyword>